<protein>
    <submittedName>
        <fullName evidence="3">Uncharacterized protein</fullName>
    </submittedName>
</protein>
<reference evidence="3 4" key="1">
    <citation type="submission" date="2020-08" db="EMBL/GenBank/DDBJ databases">
        <title>Genomic Encyclopedia of Archaeal and Bacterial Type Strains, Phase II (KMG-II): from individual species to whole genera.</title>
        <authorList>
            <person name="Goeker M."/>
        </authorList>
    </citation>
    <scope>NUCLEOTIDE SEQUENCE [LARGE SCALE GENOMIC DNA]</scope>
    <source>
        <strain evidence="3 4">DSM 43850</strain>
    </source>
</reference>
<feature type="region of interest" description="Disordered" evidence="1">
    <location>
        <begin position="50"/>
        <end position="72"/>
    </location>
</feature>
<evidence type="ECO:0000313" key="4">
    <source>
        <dbReference type="Proteomes" id="UP000517916"/>
    </source>
</evidence>
<dbReference type="RefSeq" id="WP_182839396.1">
    <property type="nucleotide sequence ID" value="NZ_BAAABQ010000004.1"/>
</dbReference>
<feature type="transmembrane region" description="Helical" evidence="2">
    <location>
        <begin position="20"/>
        <end position="40"/>
    </location>
</feature>
<keyword evidence="2" id="KW-1133">Transmembrane helix</keyword>
<organism evidence="3 4">
    <name type="scientific">Kutzneria viridogrisea</name>
    <dbReference type="NCBI Taxonomy" id="47990"/>
    <lineage>
        <taxon>Bacteria</taxon>
        <taxon>Bacillati</taxon>
        <taxon>Actinomycetota</taxon>
        <taxon>Actinomycetes</taxon>
        <taxon>Pseudonocardiales</taxon>
        <taxon>Pseudonocardiaceae</taxon>
        <taxon>Kutzneria</taxon>
    </lineage>
</organism>
<evidence type="ECO:0000313" key="3">
    <source>
        <dbReference type="EMBL" id="MBA8929481.1"/>
    </source>
</evidence>
<keyword evidence="2" id="KW-0812">Transmembrane</keyword>
<gene>
    <name evidence="3" type="ORF">BC739_006699</name>
</gene>
<evidence type="ECO:0000256" key="1">
    <source>
        <dbReference type="SAM" id="MobiDB-lite"/>
    </source>
</evidence>
<sequence>MPVKVTAPGSTELVMPLRVAWRVLALVAVTAFLGGLAFGVHWTVSTTPAPAAPVTSVPTVSTPVDTRDHAIR</sequence>
<evidence type="ECO:0000256" key="2">
    <source>
        <dbReference type="SAM" id="Phobius"/>
    </source>
</evidence>
<keyword evidence="4" id="KW-1185">Reference proteome</keyword>
<dbReference type="Proteomes" id="UP000517916">
    <property type="component" value="Unassembled WGS sequence"/>
</dbReference>
<proteinExistence type="predicted"/>
<dbReference type="EMBL" id="JACJID010000005">
    <property type="protein sequence ID" value="MBA8929481.1"/>
    <property type="molecule type" value="Genomic_DNA"/>
</dbReference>
<name>A0ABR6BS55_9PSEU</name>
<feature type="compositionally biased region" description="Low complexity" evidence="1">
    <location>
        <begin position="50"/>
        <end position="64"/>
    </location>
</feature>
<keyword evidence="2" id="KW-0472">Membrane</keyword>
<comment type="caution">
    <text evidence="3">The sequence shown here is derived from an EMBL/GenBank/DDBJ whole genome shotgun (WGS) entry which is preliminary data.</text>
</comment>
<accession>A0ABR6BS55</accession>